<evidence type="ECO:0000313" key="5">
    <source>
        <dbReference type="Proteomes" id="UP000789572"/>
    </source>
</evidence>
<feature type="region of interest" description="Disordered" evidence="2">
    <location>
        <begin position="428"/>
        <end position="462"/>
    </location>
</feature>
<feature type="region of interest" description="Disordered" evidence="2">
    <location>
        <begin position="1"/>
        <end position="24"/>
    </location>
</feature>
<feature type="region of interest" description="Disordered" evidence="2">
    <location>
        <begin position="272"/>
        <end position="292"/>
    </location>
</feature>
<gene>
    <name evidence="4" type="ORF">POCULU_LOCUS2754</name>
</gene>
<dbReference type="OrthoDB" id="289162at2759"/>
<keyword evidence="5" id="KW-1185">Reference proteome</keyword>
<dbReference type="GO" id="GO:0042795">
    <property type="term" value="P:snRNA transcription by RNA polymerase II"/>
    <property type="evidence" value="ECO:0007669"/>
    <property type="project" value="TreeGrafter"/>
</dbReference>
<keyword evidence="1" id="KW-0479">Metal-binding</keyword>
<feature type="compositionally biased region" description="Basic and acidic residues" evidence="2">
    <location>
        <begin position="451"/>
        <end position="462"/>
    </location>
</feature>
<dbReference type="PROSITE" id="PS50103">
    <property type="entry name" value="ZF_C3H1"/>
    <property type="match status" value="1"/>
</dbReference>
<name>A0A9N8ZRR9_9GLOM</name>
<dbReference type="EMBL" id="CAJVPJ010000272">
    <property type="protein sequence ID" value="CAG8504643.1"/>
    <property type="molecule type" value="Genomic_DNA"/>
</dbReference>
<dbReference type="PANTHER" id="PTHR14633:SF3">
    <property type="entry name" value="LITTLE ELONGATION COMPLEX SUBUNIT 2"/>
    <property type="match status" value="1"/>
</dbReference>
<dbReference type="PANTHER" id="PTHR14633">
    <property type="entry name" value="LITTLE ELONGATION COMPLEX SUBUNIT 2"/>
    <property type="match status" value="1"/>
</dbReference>
<keyword evidence="1" id="KW-0863">Zinc-finger</keyword>
<feature type="region of interest" description="Disordered" evidence="2">
    <location>
        <begin position="79"/>
        <end position="106"/>
    </location>
</feature>
<accession>A0A9N8ZRR9</accession>
<protein>
    <submittedName>
        <fullName evidence="4">10563_t:CDS:1</fullName>
    </submittedName>
</protein>
<dbReference type="AlphaFoldDB" id="A0A9N8ZRR9"/>
<proteinExistence type="predicted"/>
<feature type="region of interest" description="Disordered" evidence="2">
    <location>
        <begin position="730"/>
        <end position="772"/>
    </location>
</feature>
<dbReference type="GO" id="GO:0045945">
    <property type="term" value="P:positive regulation of transcription by RNA polymerase III"/>
    <property type="evidence" value="ECO:0007669"/>
    <property type="project" value="TreeGrafter"/>
</dbReference>
<evidence type="ECO:0000256" key="1">
    <source>
        <dbReference type="PROSITE-ProRule" id="PRU00723"/>
    </source>
</evidence>
<dbReference type="InterPro" id="IPR000571">
    <property type="entry name" value="Znf_CCCH"/>
</dbReference>
<dbReference type="Proteomes" id="UP000789572">
    <property type="component" value="Unassembled WGS sequence"/>
</dbReference>
<feature type="compositionally biased region" description="Basic residues" evidence="2">
    <location>
        <begin position="750"/>
        <end position="763"/>
    </location>
</feature>
<feature type="zinc finger region" description="C3H1-type" evidence="1">
    <location>
        <begin position="687"/>
        <end position="714"/>
    </location>
</feature>
<dbReference type="GO" id="GO:0042796">
    <property type="term" value="P:snRNA transcription by RNA polymerase III"/>
    <property type="evidence" value="ECO:0007669"/>
    <property type="project" value="TreeGrafter"/>
</dbReference>
<evidence type="ECO:0000256" key="2">
    <source>
        <dbReference type="SAM" id="MobiDB-lite"/>
    </source>
</evidence>
<dbReference type="GO" id="GO:0008023">
    <property type="term" value="C:transcription elongation factor complex"/>
    <property type="evidence" value="ECO:0007669"/>
    <property type="project" value="InterPro"/>
</dbReference>
<dbReference type="GO" id="GO:0008270">
    <property type="term" value="F:zinc ion binding"/>
    <property type="evidence" value="ECO:0007669"/>
    <property type="project" value="UniProtKB-KW"/>
</dbReference>
<evidence type="ECO:0000313" key="4">
    <source>
        <dbReference type="EMBL" id="CAG8504643.1"/>
    </source>
</evidence>
<dbReference type="Pfam" id="PF10505">
    <property type="entry name" value="NARG2_C"/>
    <property type="match status" value="1"/>
</dbReference>
<feature type="domain" description="C3H1-type" evidence="3">
    <location>
        <begin position="687"/>
        <end position="714"/>
    </location>
</feature>
<sequence length="841" mass="96386">MSSKSDSPSDLCIASEESSEDELLPFTQEDYEEYSVYEPVRAFTHWYNRNKGFEDKSSKDNNVVGTLLKQLEEKRLELETKQKQSKPPPEPIGPSHASEPSIKPSSVCQQLTIPSSSLSREEHLKFLQLNTIAASNPQLLGDNDRKNFHYLRERVQEEKNAYMKWLYDRAKERFQHLDKKVDEAVEGYLTIERERIIKDYPRYYEFLNAFDLTVGLPDARDPILVHKQTLHEAGACFQFTLPMGTASKKIPTHENYLLSDNTETINSELVSDNQTESNTQTNSKIHDDKTPGNRWQKYIMPVVSTDPLIPAMVEQNSVDIVISSSGLCALVALHASTERDCNIPICVISRRNASGEMKKTVYIDKPFVKKKMTNRERNQIFYDAAFKSVAMDTKHTFEKKKESKSSFLTEDQEFNDNESTLVIFNEELQEQTPSNQSTKSTFSEAANNNKPSERDETLKDDNMHDIVDTRIDSESKNGQTTLEKGLRHVNITYNLWCFGEFSILIRCKMHGFVFDSINKPRIVGIKTNLEYQLDLGMEEIAAADRARYWIHTYIRGDADLMLGRIDVLNSEIQAVERKKMINIIPNGNWPRPHSKFLYTMLKNFQSLPDGNYLFSHVAGDLHASVYKSIIKDNKEFPDTTVSTSQSRIYDLHAAYSVLAIHDIETVHFVPLKWNGPSDQIPFTFPVRQKPYYCYQYANYGFCTREQCTFQHIPKNEINDPQILKRVNTHKLSDDTSGLPGKIQKTEKPTKNQKRKKAKSKKKQKEQSNASIPQDLMTAAAAATGHQANEFVHLDDPTVIENSSQSAFEYDRPRSNPLNASLNVWSTYRASRKIGARARNKL</sequence>
<dbReference type="InterPro" id="IPR019535">
    <property type="entry name" value="ICE2_C"/>
</dbReference>
<feature type="compositionally biased region" description="Polar residues" evidence="2">
    <location>
        <begin position="272"/>
        <end position="283"/>
    </location>
</feature>
<evidence type="ECO:0000259" key="3">
    <source>
        <dbReference type="PROSITE" id="PS50103"/>
    </source>
</evidence>
<comment type="caution">
    <text evidence="4">The sequence shown here is derived from an EMBL/GenBank/DDBJ whole genome shotgun (WGS) entry which is preliminary data.</text>
</comment>
<reference evidence="4" key="1">
    <citation type="submission" date="2021-06" db="EMBL/GenBank/DDBJ databases">
        <authorList>
            <person name="Kallberg Y."/>
            <person name="Tangrot J."/>
            <person name="Rosling A."/>
        </authorList>
    </citation>
    <scope>NUCLEOTIDE SEQUENCE</scope>
    <source>
        <strain evidence="4">IA702</strain>
    </source>
</reference>
<keyword evidence="1" id="KW-0862">Zinc</keyword>
<feature type="compositionally biased region" description="Polar residues" evidence="2">
    <location>
        <begin position="430"/>
        <end position="450"/>
    </location>
</feature>
<organism evidence="4 5">
    <name type="scientific">Paraglomus occultum</name>
    <dbReference type="NCBI Taxonomy" id="144539"/>
    <lineage>
        <taxon>Eukaryota</taxon>
        <taxon>Fungi</taxon>
        <taxon>Fungi incertae sedis</taxon>
        <taxon>Mucoromycota</taxon>
        <taxon>Glomeromycotina</taxon>
        <taxon>Glomeromycetes</taxon>
        <taxon>Paraglomerales</taxon>
        <taxon>Paraglomeraceae</taxon>
        <taxon>Paraglomus</taxon>
    </lineage>
</organism>